<feature type="transmembrane region" description="Helical" evidence="1">
    <location>
        <begin position="222"/>
        <end position="238"/>
    </location>
</feature>
<accession>A0ABN2KNL3</accession>
<organism evidence="3 4">
    <name type="scientific">Nostocoides vanveenii</name>
    <dbReference type="NCBI Taxonomy" id="330835"/>
    <lineage>
        <taxon>Bacteria</taxon>
        <taxon>Bacillati</taxon>
        <taxon>Actinomycetota</taxon>
        <taxon>Actinomycetes</taxon>
        <taxon>Micrococcales</taxon>
        <taxon>Intrasporangiaceae</taxon>
        <taxon>Nostocoides</taxon>
    </lineage>
</organism>
<dbReference type="PANTHER" id="PTHR45228">
    <property type="entry name" value="CYCLIC DI-GMP PHOSPHODIESTERASE TM_0186-RELATED"/>
    <property type="match status" value="1"/>
</dbReference>
<dbReference type="Pfam" id="PF01966">
    <property type="entry name" value="HD"/>
    <property type="match status" value="1"/>
</dbReference>
<feature type="transmembrane region" description="Helical" evidence="1">
    <location>
        <begin position="63"/>
        <end position="81"/>
    </location>
</feature>
<keyword evidence="1" id="KW-0812">Transmembrane</keyword>
<name>A0ABN2KNL3_9MICO</name>
<dbReference type="PANTHER" id="PTHR45228:SF4">
    <property type="entry name" value="LIPOPROTEIN"/>
    <property type="match status" value="1"/>
</dbReference>
<feature type="transmembrane region" description="Helical" evidence="1">
    <location>
        <begin position="154"/>
        <end position="177"/>
    </location>
</feature>
<dbReference type="RefSeq" id="WP_344065715.1">
    <property type="nucleotide sequence ID" value="NZ_BAAAPN010000047.1"/>
</dbReference>
<protein>
    <submittedName>
        <fullName evidence="3">Metal-dependent phosphohydrolase</fullName>
    </submittedName>
</protein>
<dbReference type="EMBL" id="BAAAPN010000047">
    <property type="protein sequence ID" value="GAA1760994.1"/>
    <property type="molecule type" value="Genomic_DNA"/>
</dbReference>
<dbReference type="SMART" id="SM00471">
    <property type="entry name" value="HDc"/>
    <property type="match status" value="1"/>
</dbReference>
<evidence type="ECO:0000256" key="1">
    <source>
        <dbReference type="SAM" id="Phobius"/>
    </source>
</evidence>
<feature type="transmembrane region" description="Helical" evidence="1">
    <location>
        <begin position="38"/>
        <end position="56"/>
    </location>
</feature>
<evidence type="ECO:0000259" key="2">
    <source>
        <dbReference type="SMART" id="SM00471"/>
    </source>
</evidence>
<dbReference type="InterPro" id="IPR006674">
    <property type="entry name" value="HD_domain"/>
</dbReference>
<reference evidence="3 4" key="1">
    <citation type="journal article" date="2019" name="Int. J. Syst. Evol. Microbiol.">
        <title>The Global Catalogue of Microorganisms (GCM) 10K type strain sequencing project: providing services to taxonomists for standard genome sequencing and annotation.</title>
        <authorList>
            <consortium name="The Broad Institute Genomics Platform"/>
            <consortium name="The Broad Institute Genome Sequencing Center for Infectious Disease"/>
            <person name="Wu L."/>
            <person name="Ma J."/>
        </authorList>
    </citation>
    <scope>NUCLEOTIDE SEQUENCE [LARGE SCALE GENOMIC DNA]</scope>
    <source>
        <strain evidence="3 4">JCM 15591</strain>
    </source>
</reference>
<dbReference type="CDD" id="cd00077">
    <property type="entry name" value="HDc"/>
    <property type="match status" value="1"/>
</dbReference>
<evidence type="ECO:0000313" key="3">
    <source>
        <dbReference type="EMBL" id="GAA1760994.1"/>
    </source>
</evidence>
<feature type="transmembrane region" description="Helical" evidence="1">
    <location>
        <begin position="87"/>
        <end position="109"/>
    </location>
</feature>
<keyword evidence="4" id="KW-1185">Reference proteome</keyword>
<dbReference type="Gene3D" id="1.10.3210.10">
    <property type="entry name" value="Hypothetical protein af1432"/>
    <property type="match status" value="1"/>
</dbReference>
<dbReference type="Proteomes" id="UP001501475">
    <property type="component" value="Unassembled WGS sequence"/>
</dbReference>
<dbReference type="InterPro" id="IPR003607">
    <property type="entry name" value="HD/PDEase_dom"/>
</dbReference>
<sequence length="420" mass="43730">MSVPLRSGATVVPALAAGIVIAAVVGWIQSGQAVDRRALPFVALALVVIAAGELVRLDLGDRLLAPVSTATAVGLVLAPLGRDGGGLPLAQAVLAVALGLAAGGAVLALTGRPAPLSDLAARFIGVGFVAALGRSQMFGPDLIQWWQRPDVPRWLGALALIGAATVGVGVEIALWTASRSRTWRISWLALVRADLERSGAVGAIMTNVGALMAFAYPAIGVWALPLYLVPIATAVIALRRAQRIRDIQHQLITALSRLSDETGHTNPGHAQRVARLSVALGEELGLGPLDLLAVRDAALVHDVGQVTLAEPIPDGATLGAAPAEQAQVVLDTVRIIEAAGLPEPMVEAVRGSIVQFRQLREQGQTIPVTGRIVKVANAYDDLTRGRRSARAAALERIHLGLGYEYDPAVVDALARVTENA</sequence>
<keyword evidence="1" id="KW-0472">Membrane</keyword>
<gene>
    <name evidence="3" type="ORF">GCM10009810_20670</name>
</gene>
<dbReference type="InterPro" id="IPR052020">
    <property type="entry name" value="Cyclic_di-GMP/3'3'-cGAMP_PDE"/>
</dbReference>
<keyword evidence="1" id="KW-1133">Transmembrane helix</keyword>
<evidence type="ECO:0000313" key="4">
    <source>
        <dbReference type="Proteomes" id="UP001501475"/>
    </source>
</evidence>
<dbReference type="SUPFAM" id="SSF109604">
    <property type="entry name" value="HD-domain/PDEase-like"/>
    <property type="match status" value="1"/>
</dbReference>
<feature type="transmembrane region" description="Helical" evidence="1">
    <location>
        <begin position="116"/>
        <end position="134"/>
    </location>
</feature>
<feature type="domain" description="HD/PDEase" evidence="2">
    <location>
        <begin position="262"/>
        <end position="391"/>
    </location>
</feature>
<comment type="caution">
    <text evidence="3">The sequence shown here is derived from an EMBL/GenBank/DDBJ whole genome shotgun (WGS) entry which is preliminary data.</text>
</comment>
<proteinExistence type="predicted"/>